<evidence type="ECO:0000313" key="3">
    <source>
        <dbReference type="EMBL" id="XAY07722.1"/>
    </source>
</evidence>
<sequence>MIPGEVWTPDGEHLLAPGRARVSVTVVNTGDRPIQVGSHFHFADVNAALDFDRAAADGFRLDVPAGTSVRFEPGVDADITLVALGGRASVPGLQMRDGS</sequence>
<accession>A0AAU7B158</accession>
<reference evidence="3" key="1">
    <citation type="submission" date="2022-12" db="EMBL/GenBank/DDBJ databases">
        <title>Paraconexibacter alkalitolerans sp. nov. and Baekduia alba sp. nov., isolated from soil and emended description of the genera Paraconexibacter (Chun et al., 2020) and Baekduia (An et al., 2020).</title>
        <authorList>
            <person name="Vieira S."/>
            <person name="Huber K.J."/>
            <person name="Geppert A."/>
            <person name="Wolf J."/>
            <person name="Neumann-Schaal M."/>
            <person name="Muesken M."/>
            <person name="Overmann J."/>
        </authorList>
    </citation>
    <scope>NUCLEOTIDE SEQUENCE</scope>
    <source>
        <strain evidence="3">AEG42_29</strain>
    </source>
</reference>
<dbReference type="GO" id="GO:0043419">
    <property type="term" value="P:urea catabolic process"/>
    <property type="evidence" value="ECO:0007669"/>
    <property type="project" value="InterPro"/>
</dbReference>
<dbReference type="Pfam" id="PF00699">
    <property type="entry name" value="Urease_beta"/>
    <property type="match status" value="1"/>
</dbReference>
<dbReference type="EMBL" id="CP114014">
    <property type="protein sequence ID" value="XAY07722.1"/>
    <property type="molecule type" value="Genomic_DNA"/>
</dbReference>
<dbReference type="RefSeq" id="WP_354702524.1">
    <property type="nucleotide sequence ID" value="NZ_CP114014.1"/>
</dbReference>
<dbReference type="PANTHER" id="PTHR33569:SF1">
    <property type="entry name" value="UREASE"/>
    <property type="match status" value="1"/>
</dbReference>
<comment type="catalytic activity">
    <reaction evidence="2">
        <text>urea + 2 H2O + H(+) = hydrogencarbonate + 2 NH4(+)</text>
        <dbReference type="Rhea" id="RHEA:20557"/>
        <dbReference type="ChEBI" id="CHEBI:15377"/>
        <dbReference type="ChEBI" id="CHEBI:15378"/>
        <dbReference type="ChEBI" id="CHEBI:16199"/>
        <dbReference type="ChEBI" id="CHEBI:17544"/>
        <dbReference type="ChEBI" id="CHEBI:28938"/>
        <dbReference type="EC" id="3.5.1.5"/>
    </reaction>
</comment>
<proteinExistence type="predicted"/>
<protein>
    <submittedName>
        <fullName evidence="3">Urease subunit beta 1</fullName>
        <ecNumber evidence="3">3.5.1.5</ecNumber>
    </submittedName>
</protein>
<dbReference type="PANTHER" id="PTHR33569">
    <property type="entry name" value="UREASE"/>
    <property type="match status" value="1"/>
</dbReference>
<dbReference type="InterPro" id="IPR050069">
    <property type="entry name" value="Urease_subunit"/>
</dbReference>
<dbReference type="GO" id="GO:0009039">
    <property type="term" value="F:urease activity"/>
    <property type="evidence" value="ECO:0007669"/>
    <property type="project" value="UniProtKB-EC"/>
</dbReference>
<dbReference type="SUPFAM" id="SSF51278">
    <property type="entry name" value="Urease, beta-subunit"/>
    <property type="match status" value="1"/>
</dbReference>
<dbReference type="InterPro" id="IPR036461">
    <property type="entry name" value="Urease_betasu_sf"/>
</dbReference>
<dbReference type="EC" id="3.5.1.5" evidence="3"/>
<dbReference type="NCBIfam" id="TIGR00192">
    <property type="entry name" value="urease_beta"/>
    <property type="match status" value="1"/>
</dbReference>
<dbReference type="CDD" id="cd00407">
    <property type="entry name" value="Urease_beta"/>
    <property type="match status" value="1"/>
</dbReference>
<organism evidence="3">
    <name type="scientific">Paraconexibacter sp. AEG42_29</name>
    <dbReference type="NCBI Taxonomy" id="2997339"/>
    <lineage>
        <taxon>Bacteria</taxon>
        <taxon>Bacillati</taxon>
        <taxon>Actinomycetota</taxon>
        <taxon>Thermoleophilia</taxon>
        <taxon>Solirubrobacterales</taxon>
        <taxon>Paraconexibacteraceae</taxon>
        <taxon>Paraconexibacter</taxon>
    </lineage>
</organism>
<dbReference type="GO" id="GO:0035550">
    <property type="term" value="C:urease complex"/>
    <property type="evidence" value="ECO:0007669"/>
    <property type="project" value="InterPro"/>
</dbReference>
<keyword evidence="1 3" id="KW-0378">Hydrolase</keyword>
<gene>
    <name evidence="3" type="primary">ureB1</name>
    <name evidence="3" type="ORF">DSM112329_04612</name>
</gene>
<evidence type="ECO:0000256" key="2">
    <source>
        <dbReference type="ARBA" id="ARBA00047778"/>
    </source>
</evidence>
<dbReference type="NCBIfam" id="NF009682">
    <property type="entry name" value="PRK13203.1"/>
    <property type="match status" value="1"/>
</dbReference>
<evidence type="ECO:0000256" key="1">
    <source>
        <dbReference type="ARBA" id="ARBA00022801"/>
    </source>
</evidence>
<dbReference type="InterPro" id="IPR002019">
    <property type="entry name" value="Urease_beta-like"/>
</dbReference>
<dbReference type="Gene3D" id="2.10.150.10">
    <property type="entry name" value="Urease, beta subunit"/>
    <property type="match status" value="1"/>
</dbReference>
<name>A0AAU7B158_9ACTN</name>
<dbReference type="KEGG" id="parq:DSM112329_04612"/>
<dbReference type="AlphaFoldDB" id="A0AAU7B158"/>